<evidence type="ECO:0000313" key="1">
    <source>
        <dbReference type="EMBL" id="KAF7357953.1"/>
    </source>
</evidence>
<dbReference type="Gene3D" id="3.80.10.10">
    <property type="entry name" value="Ribonuclease Inhibitor"/>
    <property type="match status" value="1"/>
</dbReference>
<dbReference type="Proteomes" id="UP000620124">
    <property type="component" value="Unassembled WGS sequence"/>
</dbReference>
<evidence type="ECO:0000313" key="2">
    <source>
        <dbReference type="Proteomes" id="UP000620124"/>
    </source>
</evidence>
<dbReference type="InterPro" id="IPR032675">
    <property type="entry name" value="LRR_dom_sf"/>
</dbReference>
<comment type="caution">
    <text evidence="1">The sequence shown here is derived from an EMBL/GenBank/DDBJ whole genome shotgun (WGS) entry which is preliminary data.</text>
</comment>
<gene>
    <name evidence="1" type="ORF">MVEN_00841900</name>
</gene>
<accession>A0A8H6YDY5</accession>
<evidence type="ECO:0008006" key="3">
    <source>
        <dbReference type="Google" id="ProtNLM"/>
    </source>
</evidence>
<protein>
    <recommendedName>
        <fullName evidence="3">F-box domain-containing protein</fullName>
    </recommendedName>
</protein>
<dbReference type="AlphaFoldDB" id="A0A8H6YDY5"/>
<reference evidence="1" key="1">
    <citation type="submission" date="2020-05" db="EMBL/GenBank/DDBJ databases">
        <title>Mycena genomes resolve the evolution of fungal bioluminescence.</title>
        <authorList>
            <person name="Tsai I.J."/>
        </authorList>
    </citation>
    <scope>NUCLEOTIDE SEQUENCE</scope>
    <source>
        <strain evidence="1">CCC161011</strain>
    </source>
</reference>
<dbReference type="EMBL" id="JACAZI010000006">
    <property type="protein sequence ID" value="KAF7357953.1"/>
    <property type="molecule type" value="Genomic_DNA"/>
</dbReference>
<keyword evidence="2" id="KW-1185">Reference proteome</keyword>
<dbReference type="OrthoDB" id="10507957at2759"/>
<dbReference type="SUPFAM" id="SSF52047">
    <property type="entry name" value="RNI-like"/>
    <property type="match status" value="1"/>
</dbReference>
<name>A0A8H6YDY5_9AGAR</name>
<sequence length="290" mass="32175">MPLPWDTLSHLILDCNASGVSSPGVIALLRRCTRLVSINIPLDTSDAVADLVGPPLSVPSLESFILSRHFLPPRSLTRLIEQVSMPRLRRFHVMLAGCDEVQDSFCLVPLGKTSPLIDNLTIYLSSLTPQSLPETLQSFPSVTKLVVFDDGIWDWDDDLVQPCNGVQLINLLADTAVCPALQELVVHHCNSLEKSTLDSFIQRRIGMEFANRLRRLEISFTGSWSPEVEIMSSEDIRSYLSRGLTISLLYDPPSNLGNPFTPDTPWTGLPLENDIYSAFFRNIEGLDALG</sequence>
<organism evidence="1 2">
    <name type="scientific">Mycena venus</name>
    <dbReference type="NCBI Taxonomy" id="2733690"/>
    <lineage>
        <taxon>Eukaryota</taxon>
        <taxon>Fungi</taxon>
        <taxon>Dikarya</taxon>
        <taxon>Basidiomycota</taxon>
        <taxon>Agaricomycotina</taxon>
        <taxon>Agaricomycetes</taxon>
        <taxon>Agaricomycetidae</taxon>
        <taxon>Agaricales</taxon>
        <taxon>Marasmiineae</taxon>
        <taxon>Mycenaceae</taxon>
        <taxon>Mycena</taxon>
    </lineage>
</organism>
<proteinExistence type="predicted"/>